<accession>A0A0D1YU62</accession>
<dbReference type="InterPro" id="IPR000719">
    <property type="entry name" value="Prot_kinase_dom"/>
</dbReference>
<dbReference type="HOGENOM" id="CLU_000288_63_43_1"/>
<comment type="catalytic activity">
    <reaction evidence="8">
        <text>L-seryl-[protein] + ATP = O-phospho-L-seryl-[protein] + ADP + H(+)</text>
        <dbReference type="Rhea" id="RHEA:17989"/>
        <dbReference type="Rhea" id="RHEA-COMP:9863"/>
        <dbReference type="Rhea" id="RHEA-COMP:11604"/>
        <dbReference type="ChEBI" id="CHEBI:15378"/>
        <dbReference type="ChEBI" id="CHEBI:29999"/>
        <dbReference type="ChEBI" id="CHEBI:30616"/>
        <dbReference type="ChEBI" id="CHEBI:83421"/>
        <dbReference type="ChEBI" id="CHEBI:456216"/>
        <dbReference type="EC" id="2.7.11.1"/>
    </reaction>
</comment>
<evidence type="ECO:0000256" key="6">
    <source>
        <dbReference type="ARBA" id="ARBA00022840"/>
    </source>
</evidence>
<dbReference type="PANTHER" id="PTHR24356:SF422">
    <property type="entry name" value="PROTEIN KINASE DOMAIN-CONTAINING PROTEIN"/>
    <property type="match status" value="1"/>
</dbReference>
<reference evidence="12 13" key="1">
    <citation type="submission" date="2015-01" db="EMBL/GenBank/DDBJ databases">
        <title>The Genome Sequence of Ochroconis gallopava CBS43764.</title>
        <authorList>
            <consortium name="The Broad Institute Genomics Platform"/>
            <person name="Cuomo C."/>
            <person name="de Hoog S."/>
            <person name="Gorbushina A."/>
            <person name="Stielow B."/>
            <person name="Teixiera M."/>
            <person name="Abouelleil A."/>
            <person name="Chapman S.B."/>
            <person name="Priest M."/>
            <person name="Young S.K."/>
            <person name="Wortman J."/>
            <person name="Nusbaum C."/>
            <person name="Birren B."/>
        </authorList>
    </citation>
    <scope>NUCLEOTIDE SEQUENCE [LARGE SCALE GENOMIC DNA]</scope>
    <source>
        <strain evidence="12 13">CBS 43764</strain>
    </source>
</reference>
<feature type="region of interest" description="Disordered" evidence="10">
    <location>
        <begin position="365"/>
        <end position="602"/>
    </location>
</feature>
<feature type="binding site" evidence="9">
    <location>
        <position position="53"/>
    </location>
    <ligand>
        <name>ATP</name>
        <dbReference type="ChEBI" id="CHEBI:30616"/>
    </ligand>
</feature>
<feature type="domain" description="Protein kinase" evidence="11">
    <location>
        <begin position="20"/>
        <end position="276"/>
    </location>
</feature>
<dbReference type="GeneID" id="27312502"/>
<protein>
    <recommendedName>
        <fullName evidence="1">non-specific serine/threonine protein kinase</fullName>
        <ecNumber evidence="1">2.7.11.1</ecNumber>
    </recommendedName>
</protein>
<feature type="compositionally biased region" description="Basic and acidic residues" evidence="10">
    <location>
        <begin position="443"/>
        <end position="461"/>
    </location>
</feature>
<name>A0A0D1YU62_9PEZI</name>
<keyword evidence="4 9" id="KW-0547">Nucleotide-binding</keyword>
<dbReference type="Proteomes" id="UP000053259">
    <property type="component" value="Unassembled WGS sequence"/>
</dbReference>
<dbReference type="VEuPathDB" id="FungiDB:PV09_04529"/>
<keyword evidence="5" id="KW-0418">Kinase</keyword>
<evidence type="ECO:0000256" key="1">
    <source>
        <dbReference type="ARBA" id="ARBA00012513"/>
    </source>
</evidence>
<keyword evidence="13" id="KW-1185">Reference proteome</keyword>
<keyword evidence="6 9" id="KW-0067">ATP-binding</keyword>
<evidence type="ECO:0000256" key="9">
    <source>
        <dbReference type="PROSITE-ProRule" id="PRU10141"/>
    </source>
</evidence>
<feature type="compositionally biased region" description="Polar residues" evidence="10">
    <location>
        <begin position="523"/>
        <end position="534"/>
    </location>
</feature>
<feature type="compositionally biased region" description="Polar residues" evidence="10">
    <location>
        <begin position="416"/>
        <end position="427"/>
    </location>
</feature>
<dbReference type="InterPro" id="IPR008271">
    <property type="entry name" value="Ser/Thr_kinase_AS"/>
</dbReference>
<dbReference type="SMART" id="SM00220">
    <property type="entry name" value="S_TKc"/>
    <property type="match status" value="1"/>
</dbReference>
<dbReference type="STRING" id="253628.A0A0D1YU62"/>
<dbReference type="FunFam" id="3.30.200.20:FF:000354">
    <property type="entry name" value="AGC/YANK protein kinase"/>
    <property type="match status" value="1"/>
</dbReference>
<dbReference type="Gene3D" id="1.10.510.10">
    <property type="entry name" value="Transferase(Phosphotransferase) domain 1"/>
    <property type="match status" value="1"/>
</dbReference>
<dbReference type="PROSITE" id="PS00107">
    <property type="entry name" value="PROTEIN_KINASE_ATP"/>
    <property type="match status" value="1"/>
</dbReference>
<dbReference type="GO" id="GO:0005524">
    <property type="term" value="F:ATP binding"/>
    <property type="evidence" value="ECO:0007669"/>
    <property type="project" value="UniProtKB-UniRule"/>
</dbReference>
<evidence type="ECO:0000256" key="10">
    <source>
        <dbReference type="SAM" id="MobiDB-lite"/>
    </source>
</evidence>
<feature type="compositionally biased region" description="Basic and acidic residues" evidence="10">
    <location>
        <begin position="365"/>
        <end position="374"/>
    </location>
</feature>
<dbReference type="RefSeq" id="XP_016214091.1">
    <property type="nucleotide sequence ID" value="XM_016357889.1"/>
</dbReference>
<proteinExistence type="predicted"/>
<dbReference type="OrthoDB" id="354826at2759"/>
<dbReference type="Gene3D" id="3.30.200.20">
    <property type="entry name" value="Phosphorylase Kinase, domain 1"/>
    <property type="match status" value="1"/>
</dbReference>
<dbReference type="SUPFAM" id="SSF56112">
    <property type="entry name" value="Protein kinase-like (PK-like)"/>
    <property type="match status" value="1"/>
</dbReference>
<feature type="compositionally biased region" description="Polar residues" evidence="10">
    <location>
        <begin position="376"/>
        <end position="390"/>
    </location>
</feature>
<gene>
    <name evidence="12" type="ORF">PV09_04529</name>
</gene>
<evidence type="ECO:0000259" key="11">
    <source>
        <dbReference type="PROSITE" id="PS50011"/>
    </source>
</evidence>
<feature type="compositionally biased region" description="Low complexity" evidence="10">
    <location>
        <begin position="536"/>
        <end position="545"/>
    </location>
</feature>
<dbReference type="GO" id="GO:0035556">
    <property type="term" value="P:intracellular signal transduction"/>
    <property type="evidence" value="ECO:0007669"/>
    <property type="project" value="TreeGrafter"/>
</dbReference>
<dbReference type="EC" id="2.7.11.1" evidence="1"/>
<evidence type="ECO:0000256" key="4">
    <source>
        <dbReference type="ARBA" id="ARBA00022741"/>
    </source>
</evidence>
<dbReference type="InterPro" id="IPR017441">
    <property type="entry name" value="Protein_kinase_ATP_BS"/>
</dbReference>
<comment type="catalytic activity">
    <reaction evidence="7">
        <text>L-threonyl-[protein] + ATP = O-phospho-L-threonyl-[protein] + ADP + H(+)</text>
        <dbReference type="Rhea" id="RHEA:46608"/>
        <dbReference type="Rhea" id="RHEA-COMP:11060"/>
        <dbReference type="Rhea" id="RHEA-COMP:11605"/>
        <dbReference type="ChEBI" id="CHEBI:15378"/>
        <dbReference type="ChEBI" id="CHEBI:30013"/>
        <dbReference type="ChEBI" id="CHEBI:30616"/>
        <dbReference type="ChEBI" id="CHEBI:61977"/>
        <dbReference type="ChEBI" id="CHEBI:456216"/>
        <dbReference type="EC" id="2.7.11.1"/>
    </reaction>
</comment>
<dbReference type="EMBL" id="KN847541">
    <property type="protein sequence ID" value="KIW04222.1"/>
    <property type="molecule type" value="Genomic_DNA"/>
</dbReference>
<dbReference type="Pfam" id="PF00069">
    <property type="entry name" value="Pkinase"/>
    <property type="match status" value="1"/>
</dbReference>
<dbReference type="PROSITE" id="PS50011">
    <property type="entry name" value="PROTEIN_KINASE_DOM"/>
    <property type="match status" value="1"/>
</dbReference>
<evidence type="ECO:0000313" key="13">
    <source>
        <dbReference type="Proteomes" id="UP000053259"/>
    </source>
</evidence>
<keyword evidence="3" id="KW-0808">Transferase</keyword>
<evidence type="ECO:0000256" key="2">
    <source>
        <dbReference type="ARBA" id="ARBA00022527"/>
    </source>
</evidence>
<dbReference type="AlphaFoldDB" id="A0A0D1YU62"/>
<dbReference type="CDD" id="cd05578">
    <property type="entry name" value="STKc_Yank1"/>
    <property type="match status" value="1"/>
</dbReference>
<dbReference type="FunFam" id="1.10.510.10:FF:000469">
    <property type="entry name" value="Serine/threonine-protein kinase 32B"/>
    <property type="match status" value="1"/>
</dbReference>
<keyword evidence="2" id="KW-0723">Serine/threonine-protein kinase</keyword>
<feature type="compositionally biased region" description="Basic and acidic residues" evidence="10">
    <location>
        <begin position="581"/>
        <end position="602"/>
    </location>
</feature>
<dbReference type="PROSITE" id="PS00108">
    <property type="entry name" value="PROTEIN_KINASE_ST"/>
    <property type="match status" value="1"/>
</dbReference>
<evidence type="ECO:0000256" key="3">
    <source>
        <dbReference type="ARBA" id="ARBA00022679"/>
    </source>
</evidence>
<evidence type="ECO:0000256" key="8">
    <source>
        <dbReference type="ARBA" id="ARBA00048679"/>
    </source>
</evidence>
<dbReference type="InterPro" id="IPR050236">
    <property type="entry name" value="Ser_Thr_kinase_AGC"/>
</dbReference>
<feature type="compositionally biased region" description="Basic and acidic residues" evidence="10">
    <location>
        <begin position="475"/>
        <end position="488"/>
    </location>
</feature>
<evidence type="ECO:0000256" key="7">
    <source>
        <dbReference type="ARBA" id="ARBA00047899"/>
    </source>
</evidence>
<evidence type="ECO:0000256" key="5">
    <source>
        <dbReference type="ARBA" id="ARBA00022777"/>
    </source>
</evidence>
<evidence type="ECO:0000313" key="12">
    <source>
        <dbReference type="EMBL" id="KIW04222.1"/>
    </source>
</evidence>
<dbReference type="InParanoid" id="A0A0D1YU62"/>
<organism evidence="12 13">
    <name type="scientific">Verruconis gallopava</name>
    <dbReference type="NCBI Taxonomy" id="253628"/>
    <lineage>
        <taxon>Eukaryota</taxon>
        <taxon>Fungi</taxon>
        <taxon>Dikarya</taxon>
        <taxon>Ascomycota</taxon>
        <taxon>Pezizomycotina</taxon>
        <taxon>Dothideomycetes</taxon>
        <taxon>Pleosporomycetidae</taxon>
        <taxon>Venturiales</taxon>
        <taxon>Sympoventuriaceae</taxon>
        <taxon>Verruconis</taxon>
    </lineage>
</organism>
<sequence>MGNSNGKPVVFTDQVNLNHFRLLRVVGKGAFGKVRIVERKDNGDQFALKYIRKDEVVRSESVRNIIRERRMLEHLRHPFLCNLRYSFQDIEYLYLVVDLMTGGDLRFHISRKTFTEEAVQFWIAELGCALRYIHSQGIVHRDVKPDNVLLDQDGHVHLADFNVASDFKPDKPLTSKSGTLAYLAPEVYEGKGYSCEVDWWSLGVVFYECIYNKRPFEGHNHETLGQKIMRAEPAFPQTNPPISNPCLHAISSLLEKDKRLRIGAAGFETFTDNPFFRPIDFAALERKEIEPVFRPSSEKTNFDATYDLEELLLEEAPLEARARRQKPREQLKEDATEQEIRAEELHKMIETLFEPFDYTLMSPEDAKARSDEAGRTTPTGPQSVEQYQRPRTSHRDNPPQQEETGLRILTPPGTFANRSRSSTHSPNGSPPMPTVPMDFQFASREREDRERRERQEERERSYGIPNTESAIPRSIPDEYHDYLKDSKTNPHHQLHYQQQQLDPSAMAPAQNVSANPNRRRRQTTAGASAGQPRSVSAGGAASSAAYNAREEEPPLPMSSDERDLKRPSGMLGFLSRKKGRDRSPKARERGVLGKEGARQIIG</sequence>
<dbReference type="PANTHER" id="PTHR24356">
    <property type="entry name" value="SERINE/THREONINE-PROTEIN KINASE"/>
    <property type="match status" value="1"/>
</dbReference>
<dbReference type="GO" id="GO:0004674">
    <property type="term" value="F:protein serine/threonine kinase activity"/>
    <property type="evidence" value="ECO:0007669"/>
    <property type="project" value="UniProtKB-KW"/>
</dbReference>
<dbReference type="InterPro" id="IPR011009">
    <property type="entry name" value="Kinase-like_dom_sf"/>
</dbReference>